<dbReference type="Pfam" id="PF03080">
    <property type="entry name" value="Neprosin"/>
    <property type="match status" value="1"/>
</dbReference>
<dbReference type="PROSITE" id="PS52045">
    <property type="entry name" value="NEPROSIN_PEP_CD"/>
    <property type="match status" value="1"/>
</dbReference>
<dbReference type="AlphaFoldDB" id="A0A7J6GA38"/>
<evidence type="ECO:0000256" key="1">
    <source>
        <dbReference type="SAM" id="MobiDB-lite"/>
    </source>
</evidence>
<name>A0A7J6GA38_CANSA</name>
<evidence type="ECO:0000313" key="3">
    <source>
        <dbReference type="EMBL" id="KAF4379815.1"/>
    </source>
</evidence>
<accession>A0A7J6GA38</accession>
<sequence>NPSVQLSVQNAPEDNAPAVDLPSQNAPEQIAPVLTIDAFPEDKYSYGENATTEVEECPICLGEYEEGDTCSPKRRRTLASSCGSGRIGHIAWGSCVSRMKMLVRKVDLSIFKIKSFNINMRMRGVFIVAIVLCKLLCYCESQEQSAKLSRDEFLEIENQLERLNKSSIKTIKTQHGDIYDCIDFYEQPAFDHPLLKNHKYDFQMRPSSHPNPMVRENKPPKNVKQVSINNGLKGEKCPTGFIPIRRITKEDLIRAKLFTKSYTSRINSPPTFHHALVYTSDPTKKYNGGGTFASFYTLYNVTGSQYTFGRIKLQNGLDIIQAGWGVNPSVYGDNKTRIFIYFQAGELSCFNTVCPGFILVDPQPMIEMTLRETHPGNLPTWELPINIYRDPTTGNWWFQLGENYDNIGYWPSSIFSGGLKDLATYIDWGGETYSPLGQIGPPMGSGLLLKQDTRYDAYCRALTIINEAHIREDAKNTKISSIDIDFYLVKDWGFRRNFGHLMTYGGSGPR</sequence>
<feature type="domain" description="Neprosin PEP catalytic" evidence="2">
    <location>
        <begin position="267"/>
        <end position="510"/>
    </location>
</feature>
<comment type="caution">
    <text evidence="3">The sequence shown here is derived from an EMBL/GenBank/DDBJ whole genome shotgun (WGS) entry which is preliminary data.</text>
</comment>
<dbReference type="InterPro" id="IPR004314">
    <property type="entry name" value="Neprosin"/>
</dbReference>
<feature type="compositionally biased region" description="Polar residues" evidence="1">
    <location>
        <begin position="1"/>
        <end position="12"/>
    </location>
</feature>
<dbReference type="Proteomes" id="UP000525078">
    <property type="component" value="Unassembled WGS sequence"/>
</dbReference>
<dbReference type="Pfam" id="PF14365">
    <property type="entry name" value="Neprosin_AP"/>
    <property type="match status" value="1"/>
</dbReference>
<reference evidence="3 4" key="1">
    <citation type="journal article" date="2020" name="bioRxiv">
        <title>Sequence and annotation of 42 cannabis genomes reveals extensive copy number variation in cannabinoid synthesis and pathogen resistance genes.</title>
        <authorList>
            <person name="Mckernan K.J."/>
            <person name="Helbert Y."/>
            <person name="Kane L.T."/>
            <person name="Ebling H."/>
            <person name="Zhang L."/>
            <person name="Liu B."/>
            <person name="Eaton Z."/>
            <person name="Mclaughlin S."/>
            <person name="Kingan S."/>
            <person name="Baybayan P."/>
            <person name="Concepcion G."/>
            <person name="Jordan M."/>
            <person name="Riva A."/>
            <person name="Barbazuk W."/>
            <person name="Harkins T."/>
        </authorList>
    </citation>
    <scope>NUCLEOTIDE SEQUENCE [LARGE SCALE GENOMIC DNA]</scope>
    <source>
        <strain evidence="4">cv. Jamaican Lion 4</strain>
        <tissue evidence="3">Leaf</tissue>
    </source>
</reference>
<feature type="region of interest" description="Disordered" evidence="1">
    <location>
        <begin position="1"/>
        <end position="24"/>
    </location>
</feature>
<dbReference type="PANTHER" id="PTHR31589:SF223">
    <property type="entry name" value="PROTEIN, PUTATIVE (DUF239)-RELATED"/>
    <property type="match status" value="1"/>
</dbReference>
<dbReference type="PANTHER" id="PTHR31589">
    <property type="entry name" value="PROTEIN, PUTATIVE (DUF239)-RELATED-RELATED"/>
    <property type="match status" value="1"/>
</dbReference>
<feature type="non-terminal residue" evidence="3">
    <location>
        <position position="510"/>
    </location>
</feature>
<proteinExistence type="predicted"/>
<dbReference type="InterPro" id="IPR053168">
    <property type="entry name" value="Glutamic_endopeptidase"/>
</dbReference>
<gene>
    <name evidence="3" type="ORF">F8388_023832</name>
</gene>
<protein>
    <recommendedName>
        <fullName evidence="2">Neprosin PEP catalytic domain-containing protein</fullName>
    </recommendedName>
</protein>
<dbReference type="EMBL" id="JAATIP010000068">
    <property type="protein sequence ID" value="KAF4379815.1"/>
    <property type="molecule type" value="Genomic_DNA"/>
</dbReference>
<evidence type="ECO:0000313" key="4">
    <source>
        <dbReference type="Proteomes" id="UP000525078"/>
    </source>
</evidence>
<dbReference type="Gene3D" id="3.90.1320.10">
    <property type="entry name" value="Outer-capsid protein sigma 3, large lobe"/>
    <property type="match status" value="1"/>
</dbReference>
<dbReference type="InterPro" id="IPR025521">
    <property type="entry name" value="Neprosin_propep"/>
</dbReference>
<organism evidence="3 4">
    <name type="scientific">Cannabis sativa</name>
    <name type="common">Hemp</name>
    <name type="synonym">Marijuana</name>
    <dbReference type="NCBI Taxonomy" id="3483"/>
    <lineage>
        <taxon>Eukaryota</taxon>
        <taxon>Viridiplantae</taxon>
        <taxon>Streptophyta</taxon>
        <taxon>Embryophyta</taxon>
        <taxon>Tracheophyta</taxon>
        <taxon>Spermatophyta</taxon>
        <taxon>Magnoliopsida</taxon>
        <taxon>eudicotyledons</taxon>
        <taxon>Gunneridae</taxon>
        <taxon>Pentapetalae</taxon>
        <taxon>rosids</taxon>
        <taxon>fabids</taxon>
        <taxon>Rosales</taxon>
        <taxon>Cannabaceae</taxon>
        <taxon>Cannabis</taxon>
    </lineage>
</organism>
<evidence type="ECO:0000259" key="2">
    <source>
        <dbReference type="PROSITE" id="PS52045"/>
    </source>
</evidence>